<name>A0ABY5K571_9CELL</name>
<dbReference type="RefSeq" id="WP_227565748.1">
    <property type="nucleotide sequence ID" value="NZ_CP101989.1"/>
</dbReference>
<evidence type="ECO:0008006" key="4">
    <source>
        <dbReference type="Google" id="ProtNLM"/>
    </source>
</evidence>
<feature type="signal peptide" evidence="1">
    <location>
        <begin position="1"/>
        <end position="19"/>
    </location>
</feature>
<evidence type="ECO:0000313" key="3">
    <source>
        <dbReference type="Proteomes" id="UP001317322"/>
    </source>
</evidence>
<reference evidence="2 3" key="1">
    <citation type="submission" date="2022-07" db="EMBL/GenBank/DDBJ databases">
        <title>Novel species in genus cellulomonas.</title>
        <authorList>
            <person name="Ye L."/>
        </authorList>
    </citation>
    <scope>NUCLEOTIDE SEQUENCE [LARGE SCALE GENOMIC DNA]</scope>
    <source>
        <strain evidence="3">zg-Y908</strain>
    </source>
</reference>
<organism evidence="2 3">
    <name type="scientific">Cellulomonas wangsupingiae</name>
    <dbReference type="NCBI Taxonomy" id="2968085"/>
    <lineage>
        <taxon>Bacteria</taxon>
        <taxon>Bacillati</taxon>
        <taxon>Actinomycetota</taxon>
        <taxon>Actinomycetes</taxon>
        <taxon>Micrococcales</taxon>
        <taxon>Cellulomonadaceae</taxon>
        <taxon>Cellulomonas</taxon>
    </lineage>
</organism>
<dbReference type="PROSITE" id="PS51257">
    <property type="entry name" value="PROKAR_LIPOPROTEIN"/>
    <property type="match status" value="1"/>
</dbReference>
<proteinExistence type="predicted"/>
<feature type="chain" id="PRO_5047312185" description="DUF5666 domain-containing protein" evidence="1">
    <location>
        <begin position="20"/>
        <end position="117"/>
    </location>
</feature>
<keyword evidence="1" id="KW-0732">Signal</keyword>
<protein>
    <recommendedName>
        <fullName evidence="4">DUF5666 domain-containing protein</fullName>
    </recommendedName>
</protein>
<evidence type="ECO:0000313" key="2">
    <source>
        <dbReference type="EMBL" id="UUI64210.1"/>
    </source>
</evidence>
<dbReference type="Proteomes" id="UP001317322">
    <property type="component" value="Chromosome"/>
</dbReference>
<gene>
    <name evidence="2" type="ORF">NP075_13865</name>
</gene>
<sequence>MVRGRSRFLWVLAVTAALALSGCGDDPAEQPDGAVQLRQNQPTTVGDVRLVAGNIWDDSIVLSVDDGDGAAENADLAVGERATIKGRSFELLSVHEDTAESAPGGSGSYAWVLPVDD</sequence>
<dbReference type="EMBL" id="CP101989">
    <property type="protein sequence ID" value="UUI64210.1"/>
    <property type="molecule type" value="Genomic_DNA"/>
</dbReference>
<accession>A0ABY5K571</accession>
<keyword evidence="3" id="KW-1185">Reference proteome</keyword>
<evidence type="ECO:0000256" key="1">
    <source>
        <dbReference type="SAM" id="SignalP"/>
    </source>
</evidence>